<evidence type="ECO:0000256" key="9">
    <source>
        <dbReference type="RuleBase" id="RU363064"/>
    </source>
</evidence>
<keyword evidence="6 9" id="KW-0769">Symport</keyword>
<feature type="transmembrane region" description="Helical" evidence="9">
    <location>
        <begin position="99"/>
        <end position="120"/>
    </location>
</feature>
<sequence>MDALVSLVQSINGVLWGPPMMIILIGFGLFATGYLGFPQLSKLKLGWRESFGKFLHKDNSNKEGSLSSFQSLATAIAAQVGTGNIGGVAGAILTGGPGAVFWMWVTAIVGMATIFVEAVLAQKYRQTRNGDLVSGPAYYISQGLKERNLAGLGKFLASVFAVLIVLALGFIGNMVQSNSIASVMSEAFPIQPIFIGIVLAILAGLIFIGGMQRIGKFAELTVPIMAVFYIIGSIAILIVFADKIIPTLGLILSNAFRREAVAGGVLGYTIKSAIRYGVARGLFSNEAGMGSTPNSHGVADVKHPAIQGAVAMVGVFIDTIVVCTATSMIIIVTGAADPELGYEGAQVTMNAFSTAFPSFGAQFLAIALLFFAFTTIIGWYYFGEANVKYLFDSQLAVRIYQVLVLGFIIMGTLFKINVVWELADMFNGLMVIPNIIGLVFLLSEARTILEDYNHQISIGEPLHYDYKYESINRHVK</sequence>
<feature type="transmembrane region" description="Helical" evidence="9">
    <location>
        <begin position="359"/>
        <end position="383"/>
    </location>
</feature>
<feature type="transmembrane region" description="Helical" evidence="9">
    <location>
        <begin position="155"/>
        <end position="175"/>
    </location>
</feature>
<comment type="caution">
    <text evidence="10">The sequence shown here is derived from an EMBL/GenBank/DDBJ whole genome shotgun (WGS) entry which is preliminary data.</text>
</comment>
<keyword evidence="7 9" id="KW-1133">Transmembrane helix</keyword>
<proteinExistence type="inferred from homology"/>
<evidence type="ECO:0000256" key="7">
    <source>
        <dbReference type="ARBA" id="ARBA00022989"/>
    </source>
</evidence>
<evidence type="ECO:0000313" key="11">
    <source>
        <dbReference type="Proteomes" id="UP001229251"/>
    </source>
</evidence>
<evidence type="ECO:0000256" key="5">
    <source>
        <dbReference type="ARBA" id="ARBA00022692"/>
    </source>
</evidence>
<feature type="transmembrane region" description="Helical" evidence="9">
    <location>
        <begin position="72"/>
        <end position="93"/>
    </location>
</feature>
<feature type="transmembrane region" description="Helical" evidence="9">
    <location>
        <begin position="220"/>
        <end position="241"/>
    </location>
</feature>
<dbReference type="PANTHER" id="PTHR30330:SF14">
    <property type="entry name" value="SODIUM_AMINO ACID (ALANINE) SYMPORTER"/>
    <property type="match status" value="1"/>
</dbReference>
<keyword evidence="8 9" id="KW-0472">Membrane</keyword>
<accession>A0AAJ1Q523</accession>
<feature type="transmembrane region" description="Helical" evidence="9">
    <location>
        <begin position="395"/>
        <end position="414"/>
    </location>
</feature>
<evidence type="ECO:0000256" key="4">
    <source>
        <dbReference type="ARBA" id="ARBA00022475"/>
    </source>
</evidence>
<dbReference type="GO" id="GO:0005886">
    <property type="term" value="C:plasma membrane"/>
    <property type="evidence" value="ECO:0007669"/>
    <property type="project" value="UniProtKB-SubCell"/>
</dbReference>
<name>A0AAJ1Q523_9LACT</name>
<protein>
    <submittedName>
        <fullName evidence="10">Sodium:alanine symporter family protein</fullName>
    </submittedName>
</protein>
<gene>
    <name evidence="10" type="ORF">QP433_07425</name>
</gene>
<dbReference type="InterPro" id="IPR001463">
    <property type="entry name" value="Na/Ala_symport"/>
</dbReference>
<dbReference type="Gene3D" id="1.20.1740.10">
    <property type="entry name" value="Amino acid/polyamine transporter I"/>
    <property type="match status" value="1"/>
</dbReference>
<dbReference type="PROSITE" id="PS00873">
    <property type="entry name" value="NA_ALANINE_SYMP"/>
    <property type="match status" value="1"/>
</dbReference>
<dbReference type="FunFam" id="1.20.1740.10:FF:000004">
    <property type="entry name" value="Sodium:alanine symporter family protein"/>
    <property type="match status" value="1"/>
</dbReference>
<evidence type="ECO:0000256" key="8">
    <source>
        <dbReference type="ARBA" id="ARBA00023136"/>
    </source>
</evidence>
<keyword evidence="4 9" id="KW-1003">Cell membrane</keyword>
<evidence type="ECO:0000256" key="6">
    <source>
        <dbReference type="ARBA" id="ARBA00022847"/>
    </source>
</evidence>
<evidence type="ECO:0000313" key="10">
    <source>
        <dbReference type="EMBL" id="MDK7187807.1"/>
    </source>
</evidence>
<evidence type="ECO:0000256" key="3">
    <source>
        <dbReference type="ARBA" id="ARBA00022448"/>
    </source>
</evidence>
<comment type="subcellular location">
    <subcellularLocation>
        <location evidence="1 9">Cell membrane</location>
        <topology evidence="1 9">Multi-pass membrane protein</topology>
    </subcellularLocation>
</comment>
<dbReference type="EMBL" id="JASOOE010000015">
    <property type="protein sequence ID" value="MDK7187807.1"/>
    <property type="molecule type" value="Genomic_DNA"/>
</dbReference>
<evidence type="ECO:0000256" key="1">
    <source>
        <dbReference type="ARBA" id="ARBA00004651"/>
    </source>
</evidence>
<dbReference type="GO" id="GO:0005283">
    <property type="term" value="F:amino acid:sodium symporter activity"/>
    <property type="evidence" value="ECO:0007669"/>
    <property type="project" value="InterPro"/>
</dbReference>
<evidence type="ECO:0000256" key="2">
    <source>
        <dbReference type="ARBA" id="ARBA00009261"/>
    </source>
</evidence>
<dbReference type="NCBIfam" id="TIGR00835">
    <property type="entry name" value="agcS"/>
    <property type="match status" value="1"/>
</dbReference>
<dbReference type="Pfam" id="PF01235">
    <property type="entry name" value="Na_Ala_symp"/>
    <property type="match status" value="1"/>
</dbReference>
<dbReference type="RefSeq" id="WP_285066236.1">
    <property type="nucleotide sequence ID" value="NZ_JASOOE010000015.1"/>
</dbReference>
<keyword evidence="3 9" id="KW-0813">Transport</keyword>
<comment type="similarity">
    <text evidence="2 9">Belongs to the alanine or glycine:cation symporter (AGCS) (TC 2.A.25) family.</text>
</comment>
<dbReference type="PANTHER" id="PTHR30330">
    <property type="entry name" value="AGSS FAMILY TRANSPORTER, SODIUM-ALANINE"/>
    <property type="match status" value="1"/>
</dbReference>
<dbReference type="PRINTS" id="PR00175">
    <property type="entry name" value="NAALASMPORT"/>
</dbReference>
<feature type="transmembrane region" description="Helical" evidence="9">
    <location>
        <begin position="187"/>
        <end position="208"/>
    </location>
</feature>
<feature type="transmembrane region" description="Helical" evidence="9">
    <location>
        <begin position="20"/>
        <end position="37"/>
    </location>
</feature>
<feature type="transmembrane region" description="Helical" evidence="9">
    <location>
        <begin position="426"/>
        <end position="443"/>
    </location>
</feature>
<organism evidence="10 11">
    <name type="scientific">Facklamia hominis</name>
    <dbReference type="NCBI Taxonomy" id="178214"/>
    <lineage>
        <taxon>Bacteria</taxon>
        <taxon>Bacillati</taxon>
        <taxon>Bacillota</taxon>
        <taxon>Bacilli</taxon>
        <taxon>Lactobacillales</taxon>
        <taxon>Aerococcaceae</taxon>
        <taxon>Facklamia</taxon>
    </lineage>
</organism>
<keyword evidence="5 9" id="KW-0812">Transmembrane</keyword>
<dbReference type="AlphaFoldDB" id="A0AAJ1Q523"/>
<dbReference type="Proteomes" id="UP001229251">
    <property type="component" value="Unassembled WGS sequence"/>
</dbReference>
<reference evidence="10" key="1">
    <citation type="submission" date="2023-05" db="EMBL/GenBank/DDBJ databases">
        <title>Cataloging the Phylogenetic Diversity of Human Bladder Bacteria.</title>
        <authorList>
            <person name="Du J."/>
        </authorList>
    </citation>
    <scope>NUCLEOTIDE SEQUENCE</scope>
    <source>
        <strain evidence="10">UMB1231</strain>
    </source>
</reference>